<protein>
    <submittedName>
        <fullName evidence="7">Putative alcohol dehydrogenase</fullName>
    </submittedName>
</protein>
<proteinExistence type="inferred from homology"/>
<keyword evidence="8" id="KW-1185">Reference proteome</keyword>
<dbReference type="RefSeq" id="XP_018276533.1">
    <property type="nucleotide sequence ID" value="XM_018419685.1"/>
</dbReference>
<evidence type="ECO:0000256" key="5">
    <source>
        <dbReference type="RuleBase" id="RU361277"/>
    </source>
</evidence>
<dbReference type="InterPro" id="IPR002328">
    <property type="entry name" value="ADH_Zn_CS"/>
</dbReference>
<dbReference type="FunFam" id="3.40.50.720:FF:000022">
    <property type="entry name" value="Cinnamyl alcohol dehydrogenase"/>
    <property type="match status" value="1"/>
</dbReference>
<dbReference type="Gene3D" id="3.90.180.10">
    <property type="entry name" value="Medium-chain alcohol dehydrogenases, catalytic domain"/>
    <property type="match status" value="1"/>
</dbReference>
<evidence type="ECO:0000256" key="3">
    <source>
        <dbReference type="ARBA" id="ARBA00022833"/>
    </source>
</evidence>
<organism evidence="7 8">
    <name type="scientific">Cutaneotrichosporon oleaginosum</name>
    <dbReference type="NCBI Taxonomy" id="879819"/>
    <lineage>
        <taxon>Eukaryota</taxon>
        <taxon>Fungi</taxon>
        <taxon>Dikarya</taxon>
        <taxon>Basidiomycota</taxon>
        <taxon>Agaricomycotina</taxon>
        <taxon>Tremellomycetes</taxon>
        <taxon>Trichosporonales</taxon>
        <taxon>Trichosporonaceae</taxon>
        <taxon>Cutaneotrichosporon</taxon>
    </lineage>
</organism>
<dbReference type="SUPFAM" id="SSF51735">
    <property type="entry name" value="NAD(P)-binding Rossmann-fold domains"/>
    <property type="match status" value="1"/>
</dbReference>
<dbReference type="AlphaFoldDB" id="A0A0J0XG55"/>
<dbReference type="GeneID" id="28980288"/>
<dbReference type="Gene3D" id="3.40.50.720">
    <property type="entry name" value="NAD(P)-binding Rossmann-like Domain"/>
    <property type="match status" value="1"/>
</dbReference>
<dbReference type="SMART" id="SM00829">
    <property type="entry name" value="PKS_ER"/>
    <property type="match status" value="1"/>
</dbReference>
<dbReference type="GO" id="GO:0008270">
    <property type="term" value="F:zinc ion binding"/>
    <property type="evidence" value="ECO:0007669"/>
    <property type="project" value="InterPro"/>
</dbReference>
<dbReference type="Pfam" id="PF08240">
    <property type="entry name" value="ADH_N"/>
    <property type="match status" value="1"/>
</dbReference>
<evidence type="ECO:0000256" key="2">
    <source>
        <dbReference type="ARBA" id="ARBA00022723"/>
    </source>
</evidence>
<dbReference type="Pfam" id="PF00107">
    <property type="entry name" value="ADH_zinc_N"/>
    <property type="match status" value="1"/>
</dbReference>
<accession>A0A0J0XG55</accession>
<dbReference type="EMBL" id="KQ087243">
    <property type="protein sequence ID" value="KLT40042.1"/>
    <property type="molecule type" value="Genomic_DNA"/>
</dbReference>
<comment type="cofactor">
    <cofactor evidence="1 5">
        <name>Zn(2+)</name>
        <dbReference type="ChEBI" id="CHEBI:29105"/>
    </cofactor>
</comment>
<evidence type="ECO:0000256" key="4">
    <source>
        <dbReference type="ARBA" id="ARBA00023002"/>
    </source>
</evidence>
<dbReference type="GO" id="GO:0016616">
    <property type="term" value="F:oxidoreductase activity, acting on the CH-OH group of donors, NAD or NADP as acceptor"/>
    <property type="evidence" value="ECO:0007669"/>
    <property type="project" value="InterPro"/>
</dbReference>
<dbReference type="InterPro" id="IPR036291">
    <property type="entry name" value="NAD(P)-bd_dom_sf"/>
</dbReference>
<dbReference type="InterPro" id="IPR013149">
    <property type="entry name" value="ADH-like_C"/>
</dbReference>
<dbReference type="STRING" id="879819.A0A0J0XG55"/>
<comment type="similarity">
    <text evidence="5">Belongs to the zinc-containing alcohol dehydrogenase family.</text>
</comment>
<dbReference type="InterPro" id="IPR013154">
    <property type="entry name" value="ADH-like_N"/>
</dbReference>
<dbReference type="InterPro" id="IPR047109">
    <property type="entry name" value="CAD-like"/>
</dbReference>
<evidence type="ECO:0000259" key="6">
    <source>
        <dbReference type="SMART" id="SM00829"/>
    </source>
</evidence>
<keyword evidence="4" id="KW-0560">Oxidoreductase</keyword>
<gene>
    <name evidence="7" type="ORF">CC85DRAFT_165394</name>
</gene>
<keyword evidence="2 5" id="KW-0479">Metal-binding</keyword>
<evidence type="ECO:0000313" key="7">
    <source>
        <dbReference type="EMBL" id="KLT40042.1"/>
    </source>
</evidence>
<reference evidence="7 8" key="1">
    <citation type="submission" date="2015-03" db="EMBL/GenBank/DDBJ databases">
        <title>Genomics and transcriptomics of the oil-accumulating basidiomycete yeast T. oleaginosus allow insights into substrate utilization and the diverse evolutionary trajectories of mating systems in fungi.</title>
        <authorList>
            <consortium name="DOE Joint Genome Institute"/>
            <person name="Kourist R."/>
            <person name="Kracht O."/>
            <person name="Bracharz F."/>
            <person name="Lipzen A."/>
            <person name="Nolan M."/>
            <person name="Ohm R."/>
            <person name="Grigoriev I."/>
            <person name="Sun S."/>
            <person name="Heitman J."/>
            <person name="Bruck T."/>
            <person name="Nowrousian M."/>
        </authorList>
    </citation>
    <scope>NUCLEOTIDE SEQUENCE [LARGE SCALE GENOMIC DNA]</scope>
    <source>
        <strain evidence="7 8">IBC0246</strain>
    </source>
</reference>
<name>A0A0J0XG55_9TREE</name>
<sequence>MSQQRGKGGPRRPEAAYIERTWDGSMLLTVVPFPFSLISRLAHTPTTPPSSFTHNLSFIMTDYTFQGWAGYGFDSVKGNMKLIDFEPPAFDEDYVDVKIQYSGICASDTSQLGGEWGPYNGPIVGGHEIIGEVVRVGPKATGVKVGDLVGIGAQCDCCRECEWCEAGKDNFCPDFLYTFGVGGYKRGLNKGKQHYGGFATHWRGPARFAIPVPATLDPAQASSLMCAGMTVFAPLKRFGVPAKRSVGVLGIGGLGHMAIKIAKAMGAEVTAISRGEAKKAQALELGADKFIATGPDLKASLAPFARSVDIIISTINPPQLDLEAYAGLVKPEGTFCLVGIVTKPLEITATQLIRGCIAVAGSNIASPADIAELLQLAAEKKIEPWVQKWKWEDMNKAIVHTAEGKAKFRNVIVLEQNGGKM</sequence>
<dbReference type="CDD" id="cd05283">
    <property type="entry name" value="CAD1"/>
    <property type="match status" value="1"/>
</dbReference>
<evidence type="ECO:0000256" key="1">
    <source>
        <dbReference type="ARBA" id="ARBA00001947"/>
    </source>
</evidence>
<dbReference type="PANTHER" id="PTHR42683">
    <property type="entry name" value="ALDEHYDE REDUCTASE"/>
    <property type="match status" value="1"/>
</dbReference>
<dbReference type="OrthoDB" id="1879366at2759"/>
<evidence type="ECO:0000313" key="8">
    <source>
        <dbReference type="Proteomes" id="UP000053611"/>
    </source>
</evidence>
<dbReference type="InterPro" id="IPR011032">
    <property type="entry name" value="GroES-like_sf"/>
</dbReference>
<feature type="domain" description="Enoyl reductase (ER)" evidence="6">
    <location>
        <begin position="78"/>
        <end position="414"/>
    </location>
</feature>
<dbReference type="InterPro" id="IPR020843">
    <property type="entry name" value="ER"/>
</dbReference>
<dbReference type="Proteomes" id="UP000053611">
    <property type="component" value="Unassembled WGS sequence"/>
</dbReference>
<dbReference type="SUPFAM" id="SSF50129">
    <property type="entry name" value="GroES-like"/>
    <property type="match status" value="1"/>
</dbReference>
<dbReference type="PROSITE" id="PS00059">
    <property type="entry name" value="ADH_ZINC"/>
    <property type="match status" value="1"/>
</dbReference>
<keyword evidence="3 5" id="KW-0862">Zinc</keyword>